<reference evidence="3" key="1">
    <citation type="submission" date="2022-11" db="UniProtKB">
        <authorList>
            <consortium name="WormBaseParasite"/>
        </authorList>
    </citation>
    <scope>IDENTIFICATION</scope>
</reference>
<dbReference type="Pfam" id="PF03318">
    <property type="entry name" value="ETX_MTX2"/>
    <property type="match status" value="1"/>
</dbReference>
<evidence type="ECO:0000313" key="2">
    <source>
        <dbReference type="Proteomes" id="UP000887563"/>
    </source>
</evidence>
<dbReference type="AlphaFoldDB" id="A0A914LY60"/>
<organism evidence="2 3">
    <name type="scientific">Meloidogyne incognita</name>
    <name type="common">Southern root-knot nematode worm</name>
    <name type="synonym">Oxyuris incognita</name>
    <dbReference type="NCBI Taxonomy" id="6306"/>
    <lineage>
        <taxon>Eukaryota</taxon>
        <taxon>Metazoa</taxon>
        <taxon>Ecdysozoa</taxon>
        <taxon>Nematoda</taxon>
        <taxon>Chromadorea</taxon>
        <taxon>Rhabditida</taxon>
        <taxon>Tylenchina</taxon>
        <taxon>Tylenchomorpha</taxon>
        <taxon>Tylenchoidea</taxon>
        <taxon>Meloidogynidae</taxon>
        <taxon>Meloidogyninae</taxon>
        <taxon>Meloidogyne</taxon>
        <taxon>Meloidogyne incognita group</taxon>
    </lineage>
</organism>
<protein>
    <submittedName>
        <fullName evidence="3">Uncharacterized protein</fullName>
    </submittedName>
</protein>
<feature type="compositionally biased region" description="Polar residues" evidence="1">
    <location>
        <begin position="29"/>
        <end position="38"/>
    </location>
</feature>
<name>A0A914LY60_MELIC</name>
<proteinExistence type="predicted"/>
<dbReference type="WBParaSite" id="Minc3s01031g20037">
    <property type="protein sequence ID" value="Minc3s01031g20037"/>
    <property type="gene ID" value="Minc3s01031g20037"/>
</dbReference>
<dbReference type="Gene3D" id="2.170.15.10">
    <property type="entry name" value="Proaerolysin, chain A, domain 3"/>
    <property type="match status" value="1"/>
</dbReference>
<accession>A0A914LY60</accession>
<evidence type="ECO:0000256" key="1">
    <source>
        <dbReference type="SAM" id="MobiDB-lite"/>
    </source>
</evidence>
<feature type="compositionally biased region" description="Low complexity" evidence="1">
    <location>
        <begin position="8"/>
        <end position="28"/>
    </location>
</feature>
<sequence length="331" mass="36941">MYFQRLFPTSPVKNPSSPPSNRSTAPTSVPTTNHNSMSPDPLPSVGGASTCETHVDVDALIEEYVWQRFKDLLTIKGSGLESFKNLELADADFEINRKKLILVHAQPNYNNIQLTGTRPNTIFKSLFTNNTSQTQTYSLKTERTSESICGVAREQGFTFGAEAELSLKIPGEIAELKTGFKHEVHFNKLTENIKSETLTWAVDNNIQVPAGGQTEASIVIEEMSYRGAYSVSSSLSGVVTVNIRRLRDGQLVLPFTANIATILSHYVQRNDPRLKRGVVFMEDKGKVVTLKSKGSCHFQFAMKQYVELTELTGYQRRDTVKEMSRLNILPN</sequence>
<keyword evidence="2" id="KW-1185">Reference proteome</keyword>
<dbReference type="SUPFAM" id="SSF56973">
    <property type="entry name" value="Aerolisin/ETX pore-forming domain"/>
    <property type="match status" value="1"/>
</dbReference>
<dbReference type="Proteomes" id="UP000887563">
    <property type="component" value="Unplaced"/>
</dbReference>
<dbReference type="PANTHER" id="PTHR39369:SF5">
    <property type="entry name" value="CABIT DOMAIN-CONTAINING PROTEIN"/>
    <property type="match status" value="1"/>
</dbReference>
<evidence type="ECO:0000313" key="3">
    <source>
        <dbReference type="WBParaSite" id="Minc3s01031g20037"/>
    </source>
</evidence>
<dbReference type="PANTHER" id="PTHR39369">
    <property type="entry name" value="LIN-24 (TWENTY-FOUR) LIKE"/>
    <property type="match status" value="1"/>
</dbReference>
<dbReference type="CDD" id="cd20237">
    <property type="entry name" value="PFM_LIN24-like"/>
    <property type="match status" value="1"/>
</dbReference>
<dbReference type="InterPro" id="IPR004991">
    <property type="entry name" value="Aerolysin-like"/>
</dbReference>
<feature type="region of interest" description="Disordered" evidence="1">
    <location>
        <begin position="1"/>
        <end position="49"/>
    </location>
</feature>